<reference evidence="1" key="1">
    <citation type="submission" date="2018-05" db="EMBL/GenBank/DDBJ databases">
        <title>Effector identification in a new, highly contiguous assembly of the strawberry crown rot pathogen Phytophthora cactorum.</title>
        <authorList>
            <person name="Armitage A.D."/>
            <person name="Nellist C.F."/>
            <person name="Bates H."/>
            <person name="Vickerstaff R.J."/>
            <person name="Harrison R.J."/>
        </authorList>
    </citation>
    <scope>NUCLEOTIDE SEQUENCE</scope>
    <source>
        <strain evidence="1">P421</strain>
    </source>
</reference>
<gene>
    <name evidence="1" type="ORF">PC129_g20037</name>
</gene>
<evidence type="ECO:0000313" key="1">
    <source>
        <dbReference type="EMBL" id="KAG3208947.1"/>
    </source>
</evidence>
<protein>
    <submittedName>
        <fullName evidence="1">Uncharacterized protein</fullName>
    </submittedName>
</protein>
<dbReference type="AlphaFoldDB" id="A0A8T1HA63"/>
<accession>A0A8T1HA63</accession>
<dbReference type="VEuPathDB" id="FungiDB:PC110_g13550"/>
<comment type="caution">
    <text evidence="1">The sequence shown here is derived from an EMBL/GenBank/DDBJ whole genome shotgun (WGS) entry which is preliminary data.</text>
</comment>
<dbReference type="Proteomes" id="UP000760860">
    <property type="component" value="Unassembled WGS sequence"/>
</dbReference>
<proteinExistence type="predicted"/>
<sequence>MYRTSHGNARITFTALEERRRFKPAFKAHLSLLLVLNFPGVLQYHHGWVEVTLDTALGNLSLIVGLTGAAPHQAEIVAGLESKVRSSSHLDTYLQAIAKPGRTILHVHPHPCVIRLVCLWVGGRRRALLRRHYKQAFTRASRRRATGQIFKRAERWRLQSAAAATGLARLEWKRYGGLCGLMLGGYKFYCGSNITHSHSTYRPWLG</sequence>
<name>A0A8T1HA63_9STRA</name>
<dbReference type="EMBL" id="RCMV01001364">
    <property type="protein sequence ID" value="KAG3208947.1"/>
    <property type="molecule type" value="Genomic_DNA"/>
</dbReference>
<evidence type="ECO:0000313" key="2">
    <source>
        <dbReference type="Proteomes" id="UP000760860"/>
    </source>
</evidence>
<organism evidence="1 2">
    <name type="scientific">Phytophthora cactorum</name>
    <dbReference type="NCBI Taxonomy" id="29920"/>
    <lineage>
        <taxon>Eukaryota</taxon>
        <taxon>Sar</taxon>
        <taxon>Stramenopiles</taxon>
        <taxon>Oomycota</taxon>
        <taxon>Peronosporomycetes</taxon>
        <taxon>Peronosporales</taxon>
        <taxon>Peronosporaceae</taxon>
        <taxon>Phytophthora</taxon>
    </lineage>
</organism>